<reference evidence="2 3" key="1">
    <citation type="journal article" date="2010" name="Science">
        <title>Genome expansion and gene loss in powdery mildew fungi reveal tradeoffs in extreme parasitism.</title>
        <authorList>
            <person name="Spanu P.D."/>
            <person name="Abbott J.C."/>
            <person name="Amselem J."/>
            <person name="Burgis T.A."/>
            <person name="Soanes D.M."/>
            <person name="Stueber K."/>
            <person name="Ver Loren van Themaat E."/>
            <person name="Brown J.K.M."/>
            <person name="Butcher S.A."/>
            <person name="Gurr S.J."/>
            <person name="Lebrun M.-H."/>
            <person name="Ridout C.J."/>
            <person name="Schulze-Lefert P."/>
            <person name="Talbot N.J."/>
            <person name="Ahmadinejad N."/>
            <person name="Ametz C."/>
            <person name="Barton G.R."/>
            <person name="Benjdia M."/>
            <person name="Bidzinski P."/>
            <person name="Bindschedler L.V."/>
            <person name="Both M."/>
            <person name="Brewer M.T."/>
            <person name="Cadle-Davidson L."/>
            <person name="Cadle-Davidson M.M."/>
            <person name="Collemare J."/>
            <person name="Cramer R."/>
            <person name="Frenkel O."/>
            <person name="Godfrey D."/>
            <person name="Harriman J."/>
            <person name="Hoede C."/>
            <person name="King B.C."/>
            <person name="Klages S."/>
            <person name="Kleemann J."/>
            <person name="Knoll D."/>
            <person name="Koti P.S."/>
            <person name="Kreplak J."/>
            <person name="Lopez-Ruiz F.J."/>
            <person name="Lu X."/>
            <person name="Maekawa T."/>
            <person name="Mahanil S."/>
            <person name="Micali C."/>
            <person name="Milgroom M.G."/>
            <person name="Montana G."/>
            <person name="Noir S."/>
            <person name="O'Connell R.J."/>
            <person name="Oberhaensli S."/>
            <person name="Parlange F."/>
            <person name="Pedersen C."/>
            <person name="Quesneville H."/>
            <person name="Reinhardt R."/>
            <person name="Rott M."/>
            <person name="Sacristan S."/>
            <person name="Schmidt S.M."/>
            <person name="Schoen M."/>
            <person name="Skamnioti P."/>
            <person name="Sommer H."/>
            <person name="Stephens A."/>
            <person name="Takahara H."/>
            <person name="Thordal-Christensen H."/>
            <person name="Vigouroux M."/>
            <person name="Wessling R."/>
            <person name="Wicker T."/>
            <person name="Panstruga R."/>
        </authorList>
    </citation>
    <scope>NUCLEOTIDE SEQUENCE [LARGE SCALE GENOMIC DNA]</scope>
    <source>
        <strain evidence="2">DH14</strain>
    </source>
</reference>
<feature type="non-terminal residue" evidence="2">
    <location>
        <position position="344"/>
    </location>
</feature>
<organism evidence="2 3">
    <name type="scientific">Blumeria graminis f. sp. hordei (strain DH14)</name>
    <name type="common">Barley powdery mildew</name>
    <name type="synonym">Oidium monilioides f. sp. hordei</name>
    <dbReference type="NCBI Taxonomy" id="546991"/>
    <lineage>
        <taxon>Eukaryota</taxon>
        <taxon>Fungi</taxon>
        <taxon>Dikarya</taxon>
        <taxon>Ascomycota</taxon>
        <taxon>Pezizomycotina</taxon>
        <taxon>Leotiomycetes</taxon>
        <taxon>Erysiphales</taxon>
        <taxon>Erysiphaceae</taxon>
        <taxon>Blumeria</taxon>
        <taxon>Blumeria hordei</taxon>
    </lineage>
</organism>
<dbReference type="HOGENOM" id="CLU_018153_8_0_1"/>
<dbReference type="OrthoDB" id="4357294at2759"/>
<proteinExistence type="predicted"/>
<feature type="compositionally biased region" description="Pro residues" evidence="1">
    <location>
        <begin position="190"/>
        <end position="218"/>
    </location>
</feature>
<dbReference type="Proteomes" id="UP000015441">
    <property type="component" value="Unassembled WGS sequence"/>
</dbReference>
<evidence type="ECO:0000313" key="2">
    <source>
        <dbReference type="EMBL" id="CCU83218.1"/>
    </source>
</evidence>
<dbReference type="AlphaFoldDB" id="N1JJ78"/>
<feature type="region of interest" description="Disordered" evidence="1">
    <location>
        <begin position="235"/>
        <end position="258"/>
    </location>
</feature>
<feature type="region of interest" description="Disordered" evidence="1">
    <location>
        <begin position="187"/>
        <end position="223"/>
    </location>
</feature>
<comment type="caution">
    <text evidence="2">The sequence shown here is derived from an EMBL/GenBank/DDBJ whole genome shotgun (WGS) entry which is preliminary data.</text>
</comment>
<feature type="region of interest" description="Disordered" evidence="1">
    <location>
        <begin position="80"/>
        <end position="100"/>
    </location>
</feature>
<dbReference type="EMBL" id="CAUH01008514">
    <property type="protein sequence ID" value="CCU83218.1"/>
    <property type="molecule type" value="Genomic_DNA"/>
</dbReference>
<evidence type="ECO:0000256" key="1">
    <source>
        <dbReference type="SAM" id="MobiDB-lite"/>
    </source>
</evidence>
<name>N1JJ78_BLUG1</name>
<sequence length="344" mass="36622">MPLVRKNRPKPTTSVGFERTLLCPKPTGLAQKLSSLFASEAFVPGKSTNLPDKEMTDSEPIRTVSIGPETTNPIELAPVASSSRKGKEVVREKTTEPAENSARNIAVPASKGTASTTAMEFPPELQSVMEAEKRRMTQINARLAICSTAISSVEAALLPLSIGDNKEFVDGIKVYLRAAIGQFVQSGPGSTPPVLPARPANPLPPRAPEIRVPDPPTTQAPAPKTTWATVARGGLARSAGQSTKKAAPPAPKAKSANPRTKIDSRLFLRLDYFHPHRLLSPAGIRSAVSLALGTAANDITLVQRVKTGFAITAKNEASRKELLDSSALRRDLEIHLEPASNLGC</sequence>
<dbReference type="eggNOG" id="ENOG502SR73">
    <property type="taxonomic scope" value="Eukaryota"/>
</dbReference>
<keyword evidence="3" id="KW-1185">Reference proteome</keyword>
<feature type="compositionally biased region" description="Basic and acidic residues" evidence="1">
    <location>
        <begin position="85"/>
        <end position="96"/>
    </location>
</feature>
<gene>
    <name evidence="2" type="ORF">BGHDH14_bgh06948</name>
</gene>
<protein>
    <submittedName>
        <fullName evidence="2">EKA-like protein</fullName>
    </submittedName>
</protein>
<dbReference type="InParanoid" id="N1JJ78"/>
<accession>N1JJ78</accession>
<evidence type="ECO:0000313" key="3">
    <source>
        <dbReference type="Proteomes" id="UP000015441"/>
    </source>
</evidence>